<proteinExistence type="predicted"/>
<evidence type="ECO:0000259" key="3">
    <source>
        <dbReference type="PROSITE" id="PS50186"/>
    </source>
</evidence>
<dbReference type="PANTHER" id="PTHR13179">
    <property type="entry name" value="DEP DOMAIN CONTAINING PROTEIN 5"/>
    <property type="match status" value="1"/>
</dbReference>
<accession>A0A0R3WMW4</accession>
<dbReference type="InterPro" id="IPR027244">
    <property type="entry name" value="IML1"/>
</dbReference>
<evidence type="ECO:0000313" key="5">
    <source>
        <dbReference type="Proteomes" id="UP000274429"/>
    </source>
</evidence>
<feature type="domain" description="DEP" evidence="3">
    <location>
        <begin position="336"/>
        <end position="396"/>
    </location>
</feature>
<dbReference type="InterPro" id="IPR036390">
    <property type="entry name" value="WH_DNA-bd_sf"/>
</dbReference>
<reference evidence="4 5" key="2">
    <citation type="submission" date="2018-11" db="EMBL/GenBank/DDBJ databases">
        <authorList>
            <consortium name="Pathogen Informatics"/>
        </authorList>
    </citation>
    <scope>NUCLEOTIDE SEQUENCE [LARGE SCALE GENOMIC DNA]</scope>
</reference>
<protein>
    <submittedName>
        <fullName evidence="6">DEP domain-containing protein</fullName>
    </submittedName>
</protein>
<keyword evidence="2" id="KW-0812">Transmembrane</keyword>
<dbReference type="EMBL" id="UYWX01000745">
    <property type="protein sequence ID" value="VDM18884.1"/>
    <property type="molecule type" value="Genomic_DNA"/>
</dbReference>
<feature type="transmembrane region" description="Helical" evidence="2">
    <location>
        <begin position="103"/>
        <end position="121"/>
    </location>
</feature>
<keyword evidence="2" id="KW-0472">Membrane</keyword>
<evidence type="ECO:0000313" key="4">
    <source>
        <dbReference type="EMBL" id="VDM18884.1"/>
    </source>
</evidence>
<dbReference type="GO" id="GO:0005765">
    <property type="term" value="C:lysosomal membrane"/>
    <property type="evidence" value="ECO:0007669"/>
    <property type="project" value="TreeGrafter"/>
</dbReference>
<evidence type="ECO:0000313" key="6">
    <source>
        <dbReference type="WBParaSite" id="TTAC_0000210201-mRNA-1"/>
    </source>
</evidence>
<evidence type="ECO:0000256" key="1">
    <source>
        <dbReference type="SAM" id="MobiDB-lite"/>
    </source>
</evidence>
<dbReference type="GO" id="GO:0035556">
    <property type="term" value="P:intracellular signal transduction"/>
    <property type="evidence" value="ECO:0007669"/>
    <property type="project" value="InterPro"/>
</dbReference>
<gene>
    <name evidence="4" type="ORF">TTAC_LOCUS2088</name>
</gene>
<dbReference type="SUPFAM" id="SSF46785">
    <property type="entry name" value="Winged helix' DNA-binding domain"/>
    <property type="match status" value="1"/>
</dbReference>
<dbReference type="GO" id="GO:0010508">
    <property type="term" value="P:positive regulation of autophagy"/>
    <property type="evidence" value="ECO:0007669"/>
    <property type="project" value="TreeGrafter"/>
</dbReference>
<reference evidence="6" key="1">
    <citation type="submission" date="2017-02" db="UniProtKB">
        <authorList>
            <consortium name="WormBaseParasite"/>
        </authorList>
    </citation>
    <scope>IDENTIFICATION</scope>
</reference>
<name>A0A0R3WMW4_HYDTA</name>
<dbReference type="Gene3D" id="1.10.10.10">
    <property type="entry name" value="Winged helix-like DNA-binding domain superfamily/Winged helix DNA-binding domain"/>
    <property type="match status" value="1"/>
</dbReference>
<dbReference type="GO" id="GO:1904262">
    <property type="term" value="P:negative regulation of TORC1 signaling"/>
    <property type="evidence" value="ECO:0007669"/>
    <property type="project" value="TreeGrafter"/>
</dbReference>
<dbReference type="PROSITE" id="PS50186">
    <property type="entry name" value="DEP"/>
    <property type="match status" value="1"/>
</dbReference>
<dbReference type="WBParaSite" id="TTAC_0000210201-mRNA-1">
    <property type="protein sequence ID" value="TTAC_0000210201-mRNA-1"/>
    <property type="gene ID" value="TTAC_0000210201"/>
</dbReference>
<sequence length="598" mass="65054">MLCATRIQEAVWTASQVFVQMPSSVHRDDGICRALSCFLSLLCAHTQDRIGDGMNAMTSFTPYSALLDGIGGGGDSRSAFRAMLLDSGWGSVLHKHRNDRTKMTVLLLFLLLLLLIIIITSPRTVLEARDAPTSPLLCTTWQHEGDKQWSSKNLNFTSSPTSVQPEDRCRTAEGCVMREGFCGFVVEHLVSGNRAKCFASPLKQRRLQFDDAGIVFFNWADAVDPRVCHDTVTPTSTVPPPSNLVRRHGTVATPTLELEKPAIPEGNTRSAAATPVPPTPLAPPYSTGSLSSTSISTSASPALPLSTYSEIWRVIAAILDPECGLTFITGTPLLPKHTFCAYDLTSWLSRNLVDVSSTGAAVKYAQSLLNGGYICHASGNRAHKFLNGFFLYTILAEATSSSSTQETSDLLSGRKSAGDAEAVKSSDIRKISFPTNYLPPSSTSPLGSFSTDFQKEWVEVLVVQEAPAATHPVTSRPRLTSTFYSSPPSQDEQDSQLVNGLLSTAGLGRVFGVENTSGIHVGSEGVLRKRVTRDLRDTSITTATAAALKRHPEWYCLLYDLNYHPTCAFALEIQWLVASASRLNEMVCRCSLLHWFLL</sequence>
<dbReference type="InterPro" id="IPR036388">
    <property type="entry name" value="WH-like_DNA-bd_sf"/>
</dbReference>
<keyword evidence="2" id="KW-1133">Transmembrane helix</keyword>
<dbReference type="PANTHER" id="PTHR13179:SF8">
    <property type="entry name" value="GATOR COMPLEX PROTEIN DEPDC5"/>
    <property type="match status" value="1"/>
</dbReference>
<dbReference type="GO" id="GO:0005096">
    <property type="term" value="F:GTPase activator activity"/>
    <property type="evidence" value="ECO:0007669"/>
    <property type="project" value="InterPro"/>
</dbReference>
<dbReference type="GO" id="GO:1990130">
    <property type="term" value="C:GATOR1 complex"/>
    <property type="evidence" value="ECO:0007669"/>
    <property type="project" value="TreeGrafter"/>
</dbReference>
<dbReference type="SMART" id="SM00049">
    <property type="entry name" value="DEP"/>
    <property type="match status" value="1"/>
</dbReference>
<evidence type="ECO:0000256" key="2">
    <source>
        <dbReference type="SAM" id="Phobius"/>
    </source>
</evidence>
<dbReference type="Proteomes" id="UP000274429">
    <property type="component" value="Unassembled WGS sequence"/>
</dbReference>
<keyword evidence="5" id="KW-1185">Reference proteome</keyword>
<organism evidence="6">
    <name type="scientific">Hydatigena taeniaeformis</name>
    <name type="common">Feline tapeworm</name>
    <name type="synonym">Taenia taeniaeformis</name>
    <dbReference type="NCBI Taxonomy" id="6205"/>
    <lineage>
        <taxon>Eukaryota</taxon>
        <taxon>Metazoa</taxon>
        <taxon>Spiralia</taxon>
        <taxon>Lophotrochozoa</taxon>
        <taxon>Platyhelminthes</taxon>
        <taxon>Cestoda</taxon>
        <taxon>Eucestoda</taxon>
        <taxon>Cyclophyllidea</taxon>
        <taxon>Taeniidae</taxon>
        <taxon>Hydatigera</taxon>
    </lineage>
</organism>
<dbReference type="AlphaFoldDB" id="A0A0R3WMW4"/>
<dbReference type="GO" id="GO:0034198">
    <property type="term" value="P:cellular response to amino acid starvation"/>
    <property type="evidence" value="ECO:0007669"/>
    <property type="project" value="TreeGrafter"/>
</dbReference>
<feature type="region of interest" description="Disordered" evidence="1">
    <location>
        <begin position="258"/>
        <end position="287"/>
    </location>
</feature>
<dbReference type="OrthoDB" id="39497at2759"/>
<dbReference type="STRING" id="6205.A0A0R3WMW4"/>
<dbReference type="InterPro" id="IPR000591">
    <property type="entry name" value="DEP_dom"/>
</dbReference>